<accession>A0ABV3Y396</accession>
<evidence type="ECO:0000313" key="2">
    <source>
        <dbReference type="Proteomes" id="UP001560267"/>
    </source>
</evidence>
<dbReference type="RefSeq" id="WP_369084487.1">
    <property type="nucleotide sequence ID" value="NZ_JBFSHR010000022.1"/>
</dbReference>
<comment type="caution">
    <text evidence="1">The sequence shown here is derived from an EMBL/GenBank/DDBJ whole genome shotgun (WGS) entry which is preliminary data.</text>
</comment>
<proteinExistence type="predicted"/>
<sequence>RLFLDMAKPPSKPALAKLTTKESDKPKDRIAEVLRNYAVIVLKDLPMKILCKHGGNVTQLGLEWPLTVAMVDRYKCADVLSRMPRTVKLCEWWRSWGLWHEMA</sequence>
<keyword evidence="2" id="KW-1185">Reference proteome</keyword>
<evidence type="ECO:0000313" key="1">
    <source>
        <dbReference type="EMBL" id="MEX6429669.1"/>
    </source>
</evidence>
<feature type="non-terminal residue" evidence="1">
    <location>
        <position position="1"/>
    </location>
</feature>
<dbReference type="Proteomes" id="UP001560267">
    <property type="component" value="Unassembled WGS sequence"/>
</dbReference>
<gene>
    <name evidence="1" type="ORF">AB6A68_07430</name>
</gene>
<organism evidence="1 2">
    <name type="scientific">Ferrimicrobium acidiphilum</name>
    <dbReference type="NCBI Taxonomy" id="121039"/>
    <lineage>
        <taxon>Bacteria</taxon>
        <taxon>Bacillati</taxon>
        <taxon>Actinomycetota</taxon>
        <taxon>Acidimicrobiia</taxon>
        <taxon>Acidimicrobiales</taxon>
        <taxon>Acidimicrobiaceae</taxon>
        <taxon>Ferrimicrobium</taxon>
    </lineage>
</organism>
<reference evidence="1 2" key="1">
    <citation type="submission" date="2024-07" db="EMBL/GenBank/DDBJ databases">
        <title>Draft Genome Sequence of Ferrimicrobium acidiphilum Strain YE2023, Isolated from a Pulp of Bioleach Reactor.</title>
        <authorList>
            <person name="Elkina Y.A."/>
            <person name="Bulaeva A.G."/>
            <person name="Beletsky A.V."/>
            <person name="Mardanov A.V."/>
        </authorList>
    </citation>
    <scope>NUCLEOTIDE SEQUENCE [LARGE SCALE GENOMIC DNA]</scope>
    <source>
        <strain evidence="1 2">YE2023</strain>
    </source>
</reference>
<name>A0ABV3Y396_9ACTN</name>
<protein>
    <submittedName>
        <fullName evidence="1">Uncharacterized protein</fullName>
    </submittedName>
</protein>
<dbReference type="EMBL" id="JBFSHR010000022">
    <property type="protein sequence ID" value="MEX6429669.1"/>
    <property type="molecule type" value="Genomic_DNA"/>
</dbReference>